<evidence type="ECO:0000256" key="2">
    <source>
        <dbReference type="ARBA" id="ARBA00022964"/>
    </source>
</evidence>
<evidence type="ECO:0000256" key="3">
    <source>
        <dbReference type="ARBA" id="ARBA00023002"/>
    </source>
</evidence>
<dbReference type="SUPFAM" id="SSF48484">
    <property type="entry name" value="Lipoxigenase"/>
    <property type="match status" value="1"/>
</dbReference>
<dbReference type="InterPro" id="IPR013819">
    <property type="entry name" value="LipOase_C"/>
</dbReference>
<dbReference type="PRINTS" id="PR00468">
    <property type="entry name" value="PLTLPOXGNASE"/>
</dbReference>
<evidence type="ECO:0000313" key="7">
    <source>
        <dbReference type="Proteomes" id="UP000541444"/>
    </source>
</evidence>
<dbReference type="AlphaFoldDB" id="A0A7J7NJP2"/>
<keyword evidence="1" id="KW-0479">Metal-binding</keyword>
<dbReference type="InterPro" id="IPR000907">
    <property type="entry name" value="LipOase"/>
</dbReference>
<dbReference type="EMBL" id="JACGCM010000724">
    <property type="protein sequence ID" value="KAF6167481.1"/>
    <property type="molecule type" value="Genomic_DNA"/>
</dbReference>
<comment type="caution">
    <text evidence="6">The sequence shown here is derived from an EMBL/GenBank/DDBJ whole genome shotgun (WGS) entry which is preliminary data.</text>
</comment>
<dbReference type="Gene3D" id="4.10.375.10">
    <property type="entry name" value="Lipoxygenase-1, Domain 2"/>
    <property type="match status" value="1"/>
</dbReference>
<dbReference type="GO" id="GO:0034440">
    <property type="term" value="P:lipid oxidation"/>
    <property type="evidence" value="ECO:0007669"/>
    <property type="project" value="InterPro"/>
</dbReference>
<evidence type="ECO:0000256" key="1">
    <source>
        <dbReference type="ARBA" id="ARBA00022723"/>
    </source>
</evidence>
<keyword evidence="3" id="KW-0560">Oxidoreductase</keyword>
<feature type="region of interest" description="Disordered" evidence="4">
    <location>
        <begin position="127"/>
        <end position="146"/>
    </location>
</feature>
<dbReference type="Gene3D" id="2.60.60.20">
    <property type="entry name" value="PLAT/LH2 domain"/>
    <property type="match status" value="1"/>
</dbReference>
<reference evidence="6 7" key="1">
    <citation type="journal article" date="2020" name="IScience">
        <title>Genome Sequencing of the Endangered Kingdonia uniflora (Circaeasteraceae, Ranunculales) Reveals Potential Mechanisms of Evolutionary Specialization.</title>
        <authorList>
            <person name="Sun Y."/>
            <person name="Deng T."/>
            <person name="Zhang A."/>
            <person name="Moore M.J."/>
            <person name="Landis J.B."/>
            <person name="Lin N."/>
            <person name="Zhang H."/>
            <person name="Zhang X."/>
            <person name="Huang J."/>
            <person name="Zhang X."/>
            <person name="Sun H."/>
            <person name="Wang H."/>
        </authorList>
    </citation>
    <scope>NUCLEOTIDE SEQUENCE [LARGE SCALE GENOMIC DNA]</scope>
    <source>
        <strain evidence="6">TB1705</strain>
        <tissue evidence="6">Leaf</tissue>
    </source>
</reference>
<keyword evidence="2" id="KW-0223">Dioxygenase</keyword>
<evidence type="ECO:0000259" key="5">
    <source>
        <dbReference type="PROSITE" id="PS51393"/>
    </source>
</evidence>
<feature type="non-terminal residue" evidence="6">
    <location>
        <position position="1"/>
    </location>
</feature>
<dbReference type="Gene3D" id="3.10.450.60">
    <property type="match status" value="1"/>
</dbReference>
<gene>
    <name evidence="6" type="ORF">GIB67_031682</name>
</gene>
<dbReference type="Pfam" id="PF00305">
    <property type="entry name" value="Lipoxygenase"/>
    <property type="match status" value="1"/>
</dbReference>
<sequence length="364" mass="41766">MNSITGKSLESTLRGWLPKELENANVVEYSTNFTVPSDFGYPRAVLITNLQSKELCLMEIVAYLPLQTHDSLKDLRREDLLSVRGYGKCERKHFERVYDCTTYNDLGNPDKDDDLARSVLDGHERPYPRRCRTGRLPTNTDPYSESRIKKPDPVYVLREESSEETKQASFSASRLKVVFHNLLPSLAATFSNEDTPFTCFTEIDKLYNYGVLEKLNEDQNDIFEKLLLSSLIKKIVNAGEGLFKYSIPAIISRDRFSWLCDNEFAHQALAGVNQVNIEKLKEFPILSKLDPALYGPPESLITKELIVHELEQTNVEEAIENGQLFIIDYHDMLLPFVIKINALPKTKTYASRTDFYYTKHLCTQ</sequence>
<keyword evidence="7" id="KW-1185">Reference proteome</keyword>
<organism evidence="6 7">
    <name type="scientific">Kingdonia uniflora</name>
    <dbReference type="NCBI Taxonomy" id="39325"/>
    <lineage>
        <taxon>Eukaryota</taxon>
        <taxon>Viridiplantae</taxon>
        <taxon>Streptophyta</taxon>
        <taxon>Embryophyta</taxon>
        <taxon>Tracheophyta</taxon>
        <taxon>Spermatophyta</taxon>
        <taxon>Magnoliopsida</taxon>
        <taxon>Ranunculales</taxon>
        <taxon>Circaeasteraceae</taxon>
        <taxon>Kingdonia</taxon>
    </lineage>
</organism>
<accession>A0A7J7NJP2</accession>
<evidence type="ECO:0000256" key="4">
    <source>
        <dbReference type="SAM" id="MobiDB-lite"/>
    </source>
</evidence>
<evidence type="ECO:0000313" key="6">
    <source>
        <dbReference type="EMBL" id="KAF6167481.1"/>
    </source>
</evidence>
<dbReference type="OrthoDB" id="407298at2759"/>
<name>A0A7J7NJP2_9MAGN</name>
<dbReference type="GO" id="GO:0046872">
    <property type="term" value="F:metal ion binding"/>
    <property type="evidence" value="ECO:0007669"/>
    <property type="project" value="UniProtKB-KW"/>
</dbReference>
<protein>
    <recommendedName>
        <fullName evidence="5">Lipoxygenase domain-containing protein</fullName>
    </recommendedName>
</protein>
<dbReference type="PANTHER" id="PTHR11771">
    <property type="entry name" value="LIPOXYGENASE"/>
    <property type="match status" value="1"/>
</dbReference>
<feature type="domain" description="Lipoxygenase" evidence="5">
    <location>
        <begin position="62"/>
        <end position="364"/>
    </location>
</feature>
<proteinExistence type="predicted"/>
<dbReference type="InterPro" id="IPR001246">
    <property type="entry name" value="LipOase_plant"/>
</dbReference>
<dbReference type="PROSITE" id="PS51393">
    <property type="entry name" value="LIPOXYGENASE_3"/>
    <property type="match status" value="1"/>
</dbReference>
<dbReference type="SUPFAM" id="SSF49723">
    <property type="entry name" value="Lipase/lipooxygenase domain (PLAT/LH2 domain)"/>
    <property type="match status" value="1"/>
</dbReference>
<dbReference type="InterPro" id="IPR027433">
    <property type="entry name" value="Lipoxygenase_dom_3"/>
</dbReference>
<dbReference type="Gene3D" id="4.10.372.10">
    <property type="entry name" value="Lipoxygenase-1, Domain 3"/>
    <property type="match status" value="1"/>
</dbReference>
<dbReference type="GO" id="GO:0016702">
    <property type="term" value="F:oxidoreductase activity, acting on single donors with incorporation of molecular oxygen, incorporation of two atoms of oxygen"/>
    <property type="evidence" value="ECO:0007669"/>
    <property type="project" value="InterPro"/>
</dbReference>
<dbReference type="InterPro" id="IPR036392">
    <property type="entry name" value="PLAT/LH2_dom_sf"/>
</dbReference>
<dbReference type="InterPro" id="IPR036226">
    <property type="entry name" value="LipOase_C_sf"/>
</dbReference>
<dbReference type="Proteomes" id="UP000541444">
    <property type="component" value="Unassembled WGS sequence"/>
</dbReference>